<keyword evidence="8 9" id="KW-0012">Acyltransferase</keyword>
<evidence type="ECO:0000313" key="11">
    <source>
        <dbReference type="EMBL" id="APZ42308.1"/>
    </source>
</evidence>
<feature type="transmembrane region" description="Helical" evidence="9">
    <location>
        <begin position="487"/>
        <end position="505"/>
    </location>
</feature>
<dbReference type="PANTHER" id="PTHR38686">
    <property type="entry name" value="APOLIPOPROTEIN N-ACYLTRANSFERASE"/>
    <property type="match status" value="1"/>
</dbReference>
<gene>
    <name evidence="9" type="primary">lnt</name>
    <name evidence="11" type="ORF">BW247_03730</name>
</gene>
<feature type="domain" description="CN hydrolase" evidence="10">
    <location>
        <begin position="236"/>
        <end position="472"/>
    </location>
</feature>
<dbReference type="PANTHER" id="PTHR38686:SF1">
    <property type="entry name" value="APOLIPOPROTEIN N-ACYLTRANSFERASE"/>
    <property type="match status" value="1"/>
</dbReference>
<dbReference type="InterPro" id="IPR045378">
    <property type="entry name" value="LNT_N"/>
</dbReference>
<feature type="transmembrane region" description="Helical" evidence="9">
    <location>
        <begin position="176"/>
        <end position="194"/>
    </location>
</feature>
<evidence type="ECO:0000313" key="12">
    <source>
        <dbReference type="Proteomes" id="UP000243807"/>
    </source>
</evidence>
<feature type="transmembrane region" description="Helical" evidence="9">
    <location>
        <begin position="63"/>
        <end position="83"/>
    </location>
</feature>
<dbReference type="CDD" id="cd07571">
    <property type="entry name" value="ALP_N-acyl_transferase"/>
    <property type="match status" value="1"/>
</dbReference>
<protein>
    <recommendedName>
        <fullName evidence="9">Apolipoprotein N-acyltransferase</fullName>
        <shortName evidence="9">ALP N-acyltransferase</shortName>
        <ecNumber evidence="9">2.3.1.269</ecNumber>
    </recommendedName>
</protein>
<keyword evidence="7 9" id="KW-0472">Membrane</keyword>
<feature type="transmembrane region" description="Helical" evidence="9">
    <location>
        <begin position="201"/>
        <end position="218"/>
    </location>
</feature>
<comment type="subcellular location">
    <subcellularLocation>
        <location evidence="1 9">Cell membrane</location>
        <topology evidence="1 9">Multi-pass membrane protein</topology>
    </subcellularLocation>
</comment>
<dbReference type="KEGG" id="afy:BW247_03730"/>
<evidence type="ECO:0000256" key="7">
    <source>
        <dbReference type="ARBA" id="ARBA00023136"/>
    </source>
</evidence>
<dbReference type="GO" id="GO:0016410">
    <property type="term" value="F:N-acyltransferase activity"/>
    <property type="evidence" value="ECO:0007669"/>
    <property type="project" value="UniProtKB-UniRule"/>
</dbReference>
<dbReference type="UniPathway" id="UPA00666"/>
<keyword evidence="6 9" id="KW-1133">Transmembrane helix</keyword>
<name>A0A1P8UEU5_9GAMM</name>
<accession>A0A1P8UEU5</accession>
<dbReference type="Gene3D" id="3.60.110.10">
    <property type="entry name" value="Carbon-nitrogen hydrolase"/>
    <property type="match status" value="1"/>
</dbReference>
<evidence type="ECO:0000259" key="10">
    <source>
        <dbReference type="PROSITE" id="PS50263"/>
    </source>
</evidence>
<reference evidence="11 12" key="1">
    <citation type="submission" date="2017-01" db="EMBL/GenBank/DDBJ databases">
        <title>Draft sequence of Acidihalobacter ferrooxidans strain DSM 14175 (strain V8).</title>
        <authorList>
            <person name="Khaleque H.N."/>
            <person name="Ramsay J.P."/>
            <person name="Murphy R.J.T."/>
            <person name="Kaksonen A.H."/>
            <person name="Boxall N.J."/>
            <person name="Watkin E.L.J."/>
        </authorList>
    </citation>
    <scope>NUCLEOTIDE SEQUENCE [LARGE SCALE GENOMIC DNA]</scope>
    <source>
        <strain evidence="11 12">V8</strain>
    </source>
</reference>
<dbReference type="InterPro" id="IPR036526">
    <property type="entry name" value="C-N_Hydrolase_sf"/>
</dbReference>
<dbReference type="Proteomes" id="UP000243807">
    <property type="component" value="Chromosome"/>
</dbReference>
<proteinExistence type="inferred from homology"/>
<feature type="transmembrane region" description="Helical" evidence="9">
    <location>
        <begin position="130"/>
        <end position="156"/>
    </location>
</feature>
<evidence type="ECO:0000256" key="1">
    <source>
        <dbReference type="ARBA" id="ARBA00004651"/>
    </source>
</evidence>
<evidence type="ECO:0000256" key="4">
    <source>
        <dbReference type="ARBA" id="ARBA00022679"/>
    </source>
</evidence>
<dbReference type="PROSITE" id="PS50263">
    <property type="entry name" value="CN_HYDROLASE"/>
    <property type="match status" value="1"/>
</dbReference>
<evidence type="ECO:0000256" key="8">
    <source>
        <dbReference type="ARBA" id="ARBA00023315"/>
    </source>
</evidence>
<keyword evidence="12" id="KW-1185">Reference proteome</keyword>
<dbReference type="RefSeq" id="WP_076835833.1">
    <property type="nucleotide sequence ID" value="NZ_CP019434.1"/>
</dbReference>
<dbReference type="GO" id="GO:0042158">
    <property type="term" value="P:lipoprotein biosynthetic process"/>
    <property type="evidence" value="ECO:0007669"/>
    <property type="project" value="UniProtKB-UniRule"/>
</dbReference>
<dbReference type="HAMAP" id="MF_01148">
    <property type="entry name" value="Lnt"/>
    <property type="match status" value="1"/>
</dbReference>
<evidence type="ECO:0000256" key="5">
    <source>
        <dbReference type="ARBA" id="ARBA00022692"/>
    </source>
</evidence>
<feature type="transmembrane region" description="Helical" evidence="9">
    <location>
        <begin position="95"/>
        <end position="118"/>
    </location>
</feature>
<comment type="pathway">
    <text evidence="9">Protein modification; lipoprotein biosynthesis (N-acyl transfer).</text>
</comment>
<keyword evidence="5 9" id="KW-0812">Transmembrane</keyword>
<evidence type="ECO:0000256" key="3">
    <source>
        <dbReference type="ARBA" id="ARBA00022475"/>
    </source>
</evidence>
<dbReference type="AlphaFoldDB" id="A0A1P8UEU5"/>
<dbReference type="EC" id="2.3.1.269" evidence="9"/>
<dbReference type="InterPro" id="IPR003010">
    <property type="entry name" value="C-N_Hydrolase"/>
</dbReference>
<dbReference type="Pfam" id="PF00795">
    <property type="entry name" value="CN_hydrolase"/>
    <property type="match status" value="1"/>
</dbReference>
<dbReference type="EMBL" id="CP019434">
    <property type="protein sequence ID" value="APZ42308.1"/>
    <property type="molecule type" value="Genomic_DNA"/>
</dbReference>
<organism evidence="11 12">
    <name type="scientific">Acidihalobacter ferrooxydans</name>
    <dbReference type="NCBI Taxonomy" id="1765967"/>
    <lineage>
        <taxon>Bacteria</taxon>
        <taxon>Pseudomonadati</taxon>
        <taxon>Pseudomonadota</taxon>
        <taxon>Gammaproteobacteria</taxon>
        <taxon>Chromatiales</taxon>
        <taxon>Ectothiorhodospiraceae</taxon>
        <taxon>Acidihalobacter</taxon>
    </lineage>
</organism>
<comment type="catalytic activity">
    <reaction evidence="9">
        <text>N-terminal S-1,2-diacyl-sn-glyceryl-L-cysteinyl-[lipoprotein] + a glycerophospholipid = N-acyl-S-1,2-diacyl-sn-glyceryl-L-cysteinyl-[lipoprotein] + a 2-acyl-sn-glycero-3-phospholipid + H(+)</text>
        <dbReference type="Rhea" id="RHEA:48228"/>
        <dbReference type="Rhea" id="RHEA-COMP:14681"/>
        <dbReference type="Rhea" id="RHEA-COMP:14684"/>
        <dbReference type="ChEBI" id="CHEBI:15378"/>
        <dbReference type="ChEBI" id="CHEBI:136912"/>
        <dbReference type="ChEBI" id="CHEBI:140656"/>
        <dbReference type="ChEBI" id="CHEBI:140657"/>
        <dbReference type="ChEBI" id="CHEBI:140660"/>
        <dbReference type="EC" id="2.3.1.269"/>
    </reaction>
</comment>
<dbReference type="Pfam" id="PF20154">
    <property type="entry name" value="LNT_N"/>
    <property type="match status" value="1"/>
</dbReference>
<dbReference type="SUPFAM" id="SSF56317">
    <property type="entry name" value="Carbon-nitrogen hydrolase"/>
    <property type="match status" value="1"/>
</dbReference>
<sequence>MTLTFSVSDALRRHPVLTDLLALAAGMLTVVAFAPYSIAPLALVGPGLLFLSWLSATSAKRMVLRGYLFGLGLFGFGVSWVYHSLRLFGEAFAPLALPATAVFVGVLALYPAVMGWAASAFRTLPRGLRLVLAWPALWVLFEWLRSTLFTGFPWLLLGDSQVGFTPGWLAPVTGTYGVSWLLAMLGGLLAWAAVQSSLPRRLLTALLIPVLWYAPGLLRTVQWTVPDGKPMRATMIQGNIAQATKFSQSTYDKTLRRYLDMTRAHWDSQLIVWPETALPTLYRYVAKDYLAPLAAEAARHNSTVVVGLFRKKGPHIYDAAVSIGKNAPEFYLKHHLVPFGEYMPLRGLFGWLYARMDVPMSNLSASHGTYVIHAAGIPVGVSICYEIAFGRDVIRALPQAKLLINMSNDAWFGDSLEPNQQLQMARMRALETGRYMLVATNSGISAAVAPDGRILGLGGWDKTIAVTAEVRPMRGATPYVLMGSEPVLWGIGGGLFVSGLLVLRYRRRQRLEES</sequence>
<dbReference type="NCBIfam" id="TIGR00546">
    <property type="entry name" value="lnt"/>
    <property type="match status" value="1"/>
</dbReference>
<keyword evidence="4 9" id="KW-0808">Transferase</keyword>
<keyword evidence="3 9" id="KW-1003">Cell membrane</keyword>
<comment type="similarity">
    <text evidence="2 9">Belongs to the CN hydrolase family. Apolipoprotein N-acyltransferase subfamily.</text>
</comment>
<evidence type="ECO:0000256" key="6">
    <source>
        <dbReference type="ARBA" id="ARBA00022989"/>
    </source>
</evidence>
<keyword evidence="11" id="KW-0449">Lipoprotein</keyword>
<dbReference type="GO" id="GO:0005886">
    <property type="term" value="C:plasma membrane"/>
    <property type="evidence" value="ECO:0007669"/>
    <property type="project" value="UniProtKB-SubCell"/>
</dbReference>
<dbReference type="InterPro" id="IPR004563">
    <property type="entry name" value="Apolipo_AcylTrfase"/>
</dbReference>
<feature type="transmembrane region" description="Helical" evidence="9">
    <location>
        <begin position="20"/>
        <end position="51"/>
    </location>
</feature>
<dbReference type="STRING" id="1765967.BW247_03730"/>
<dbReference type="OrthoDB" id="9804277at2"/>
<evidence type="ECO:0000256" key="2">
    <source>
        <dbReference type="ARBA" id="ARBA00010065"/>
    </source>
</evidence>
<evidence type="ECO:0000256" key="9">
    <source>
        <dbReference type="HAMAP-Rule" id="MF_01148"/>
    </source>
</evidence>
<comment type="function">
    <text evidence="9">Catalyzes the phospholipid dependent N-acylation of the N-terminal cysteine of apolipoprotein, the last step in lipoprotein maturation.</text>
</comment>